<dbReference type="Gene3D" id="3.40.50.300">
    <property type="entry name" value="P-loop containing nucleotide triphosphate hydrolases"/>
    <property type="match status" value="1"/>
</dbReference>
<dbReference type="SUPFAM" id="SSF52540">
    <property type="entry name" value="P-loop containing nucleoside triphosphate hydrolases"/>
    <property type="match status" value="1"/>
</dbReference>
<accession>A0AA37KM32</accession>
<dbReference type="PANTHER" id="PTHR13696">
    <property type="entry name" value="P-LOOP CONTAINING NUCLEOSIDE TRIPHOSPHATE HYDROLASE"/>
    <property type="match status" value="1"/>
</dbReference>
<dbReference type="Proteomes" id="UP001055104">
    <property type="component" value="Unassembled WGS sequence"/>
</dbReference>
<comment type="caution">
    <text evidence="2">The sequence shown here is derived from an EMBL/GenBank/DDBJ whole genome shotgun (WGS) entry which is preliminary data.</text>
</comment>
<proteinExistence type="predicted"/>
<dbReference type="Pfam" id="PF13614">
    <property type="entry name" value="AAA_31"/>
    <property type="match status" value="1"/>
</dbReference>
<dbReference type="InterPro" id="IPR050678">
    <property type="entry name" value="DNA_Partitioning_ATPase"/>
</dbReference>
<dbReference type="InterPro" id="IPR025669">
    <property type="entry name" value="AAA_dom"/>
</dbReference>
<dbReference type="InterPro" id="IPR027417">
    <property type="entry name" value="P-loop_NTPase"/>
</dbReference>
<dbReference type="AlphaFoldDB" id="A0AA37KM32"/>
<sequence>MNIMKTITTACVNHKGGVAKTTSLLNLAAGIARLHGKKVCIIDADPQANTTMAAFGEEMASLSTEVLLESVLQDCMQDKPLDLKPQKWLEKVDILPASLDLAATEVVMNTTPGREFLFREIIKVLAENYEYILIDCPPSLGIITQNALMASDFVIIPTDGNYFAMKGIEKIHYIISLLRRKLGAQVRILGYFMTRFNAKRKLDADIRESLKEALGEGMFETTIRNNVALGEAQYNAQSIFDYAPSSNGAEDYRKLTEEFVGRVKRMNKQNTGK</sequence>
<evidence type="ECO:0000313" key="2">
    <source>
        <dbReference type="EMBL" id="GKH83260.1"/>
    </source>
</evidence>
<dbReference type="CDD" id="cd02042">
    <property type="entry name" value="ParAB_family"/>
    <property type="match status" value="1"/>
</dbReference>
<evidence type="ECO:0000313" key="3">
    <source>
        <dbReference type="Proteomes" id="UP001055104"/>
    </source>
</evidence>
<name>A0AA37KM32_9BACT</name>
<gene>
    <name evidence="2" type="ORF">CE91St7_41440</name>
</gene>
<feature type="domain" description="AAA" evidence="1">
    <location>
        <begin position="10"/>
        <end position="187"/>
    </location>
</feature>
<organism evidence="2 3">
    <name type="scientific">Phocaeicola dorei</name>
    <dbReference type="NCBI Taxonomy" id="357276"/>
    <lineage>
        <taxon>Bacteria</taxon>
        <taxon>Pseudomonadati</taxon>
        <taxon>Bacteroidota</taxon>
        <taxon>Bacteroidia</taxon>
        <taxon>Bacteroidales</taxon>
        <taxon>Bacteroidaceae</taxon>
        <taxon>Phocaeicola</taxon>
    </lineage>
</organism>
<reference evidence="2" key="1">
    <citation type="submission" date="2022-01" db="EMBL/GenBank/DDBJ databases">
        <title>Novel bile acid biosynthetic pathways are enriched in the microbiome of centenarians.</title>
        <authorList>
            <person name="Sato Y."/>
            <person name="Atarashi K."/>
            <person name="Plichta R.D."/>
            <person name="Arai Y."/>
            <person name="Sasajima S."/>
            <person name="Kearney M.S."/>
            <person name="Suda W."/>
            <person name="Takeshita K."/>
            <person name="Sasaki T."/>
            <person name="Okamoto S."/>
            <person name="Skelly N.A."/>
            <person name="Okamura Y."/>
            <person name="Vlamakis H."/>
            <person name="Li Y."/>
            <person name="Tanoue T."/>
            <person name="Takei H."/>
            <person name="Nittono H."/>
            <person name="Narushima S."/>
            <person name="Irie J."/>
            <person name="Itoh H."/>
            <person name="Moriya K."/>
            <person name="Sugiura Y."/>
            <person name="Suematsu M."/>
            <person name="Moritoki N."/>
            <person name="Shibata S."/>
            <person name="Littman R.D."/>
            <person name="Fischbach A.M."/>
            <person name="Uwamino Y."/>
            <person name="Inoue T."/>
            <person name="Honda A."/>
            <person name="Hattori M."/>
            <person name="Murai T."/>
            <person name="Xavier J.R."/>
            <person name="Hirose N."/>
            <person name="Honda K."/>
        </authorList>
    </citation>
    <scope>NUCLEOTIDE SEQUENCE</scope>
    <source>
        <strain evidence="2">CE91-St7</strain>
    </source>
</reference>
<dbReference type="EMBL" id="BQOB01000001">
    <property type="protein sequence ID" value="GKH83260.1"/>
    <property type="molecule type" value="Genomic_DNA"/>
</dbReference>
<evidence type="ECO:0000259" key="1">
    <source>
        <dbReference type="Pfam" id="PF13614"/>
    </source>
</evidence>
<dbReference type="PANTHER" id="PTHR13696:SF52">
    <property type="entry name" value="PARA FAMILY PROTEIN CT_582"/>
    <property type="match status" value="1"/>
</dbReference>
<protein>
    <recommendedName>
        <fullName evidence="1">AAA domain-containing protein</fullName>
    </recommendedName>
</protein>